<evidence type="ECO:0000313" key="3">
    <source>
        <dbReference type="EMBL" id="AFV89293.1"/>
    </source>
</evidence>
<feature type="signal peptide" evidence="2">
    <location>
        <begin position="1"/>
        <end position="23"/>
    </location>
</feature>
<evidence type="ECO:0008006" key="5">
    <source>
        <dbReference type="Google" id="ProtNLM"/>
    </source>
</evidence>
<accession>K7RWH3</accession>
<evidence type="ECO:0000313" key="4">
    <source>
        <dbReference type="Proteomes" id="UP000000214"/>
    </source>
</evidence>
<feature type="compositionally biased region" description="Low complexity" evidence="1">
    <location>
        <begin position="22"/>
        <end position="49"/>
    </location>
</feature>
<dbReference type="PROSITE" id="PS51257">
    <property type="entry name" value="PROKAR_LIPOPROTEIN"/>
    <property type="match status" value="1"/>
</dbReference>
<dbReference type="AlphaFoldDB" id="K7RWH3"/>
<dbReference type="Proteomes" id="UP000000214">
    <property type="component" value="Chromosome"/>
</dbReference>
<dbReference type="HOGENOM" id="CLU_1365184_0_0_11"/>
<feature type="region of interest" description="Disordered" evidence="1">
    <location>
        <begin position="22"/>
        <end position="56"/>
    </location>
</feature>
<dbReference type="PATRIC" id="fig|1171373.8.peg.1466"/>
<evidence type="ECO:0000256" key="2">
    <source>
        <dbReference type="SAM" id="SignalP"/>
    </source>
</evidence>
<sequence length="200" mass="21337">MMRPALSATLAVLLLVTGCSTQARTQPAPKQTPTTAASTPTLASSTPAKTPDKARGVDASPLPAWAGTAQAQLAARFTIAAATPDARLDTTPINAWRRTTDYTTPALTSQIQHQRDGGAGPWWNQTMRPDDGWVSITITNILGDEPQAPGTNAQSPTTDVQVLFTRTYHTNSGTTRDTELHTWTITTDGHQVTDFTPDAN</sequence>
<evidence type="ECO:0000256" key="1">
    <source>
        <dbReference type="SAM" id="MobiDB-lite"/>
    </source>
</evidence>
<feature type="chain" id="PRO_5003912447" description="Lipoprotein" evidence="2">
    <location>
        <begin position="24"/>
        <end position="200"/>
    </location>
</feature>
<dbReference type="STRING" id="1171373.PACID_14790"/>
<name>K7RWH3_ACIA4</name>
<dbReference type="KEGG" id="pbo:PACID_14790"/>
<proteinExistence type="predicted"/>
<keyword evidence="2" id="KW-0732">Signal</keyword>
<organism evidence="3 4">
    <name type="scientific">Acidipropionibacterium acidipropionici (strain ATCC 4875 / DSM 20272 / JCM 6432 / NBRC 12425 / NCIMB 8070 / 4)</name>
    <name type="common">Propionibacterium acidipropionici</name>
    <dbReference type="NCBI Taxonomy" id="1171373"/>
    <lineage>
        <taxon>Bacteria</taxon>
        <taxon>Bacillati</taxon>
        <taxon>Actinomycetota</taxon>
        <taxon>Actinomycetes</taxon>
        <taxon>Propionibacteriales</taxon>
        <taxon>Propionibacteriaceae</taxon>
        <taxon>Acidipropionibacterium</taxon>
    </lineage>
</organism>
<dbReference type="RefSeq" id="WP_015070200.1">
    <property type="nucleotide sequence ID" value="NC_019395.1"/>
</dbReference>
<protein>
    <recommendedName>
        <fullName evidence="5">Lipoprotein</fullName>
    </recommendedName>
</protein>
<reference evidence="3 4" key="1">
    <citation type="journal article" date="2012" name="BMC Genomics">
        <title>The genome sequence of Propionibacterium acidipropionici provides insights into its biotechnological and industrial potential.</title>
        <authorList>
            <person name="Parizzi L.P."/>
            <person name="Grassi M.C."/>
            <person name="Llerena L.A."/>
            <person name="Carazzolle M.F."/>
            <person name="Queiroz V.L."/>
            <person name="Lunardi I."/>
            <person name="Zeidler A.F."/>
            <person name="Teixeira P.J."/>
            <person name="Mieczkowski P."/>
            <person name="Rincones J."/>
            <person name="Pereira G.A."/>
        </authorList>
    </citation>
    <scope>NUCLEOTIDE SEQUENCE [LARGE SCALE GENOMIC DNA]</scope>
    <source>
        <strain evidence="4">ATCC 4875 / DSM 20272 / JCM 6432 / NBRC 12425 / NCIMB 8070</strain>
    </source>
</reference>
<gene>
    <name evidence="3" type="ordered locus">PACID_14790</name>
</gene>
<dbReference type="EMBL" id="CP003493">
    <property type="protein sequence ID" value="AFV89293.1"/>
    <property type="molecule type" value="Genomic_DNA"/>
</dbReference>